<comment type="caution">
    <text evidence="3">The sequence shown here is derived from an EMBL/GenBank/DDBJ whole genome shotgun (WGS) entry which is preliminary data.</text>
</comment>
<dbReference type="InterPro" id="IPR052894">
    <property type="entry name" value="AsmA-related"/>
</dbReference>
<evidence type="ECO:0000313" key="3">
    <source>
        <dbReference type="EMBL" id="TXB66765.1"/>
    </source>
</evidence>
<dbReference type="Proteomes" id="UP000321721">
    <property type="component" value="Unassembled WGS sequence"/>
</dbReference>
<protein>
    <submittedName>
        <fullName evidence="3">Uncharacterized protein</fullName>
    </submittedName>
</protein>
<evidence type="ECO:0000313" key="4">
    <source>
        <dbReference type="Proteomes" id="UP000321721"/>
    </source>
</evidence>
<dbReference type="AlphaFoldDB" id="A0A5C6RXN7"/>
<dbReference type="RefSeq" id="WP_147097694.1">
    <property type="nucleotide sequence ID" value="NZ_VOOS01000001.1"/>
</dbReference>
<dbReference type="PANTHER" id="PTHR30441">
    <property type="entry name" value="DUF748 DOMAIN-CONTAINING PROTEIN"/>
    <property type="match status" value="1"/>
</dbReference>
<keyword evidence="2" id="KW-1133">Transmembrane helix</keyword>
<dbReference type="PANTHER" id="PTHR30441:SF8">
    <property type="entry name" value="DUF748 DOMAIN-CONTAINING PROTEIN"/>
    <property type="match status" value="1"/>
</dbReference>
<accession>A0A5C6RXN7</accession>
<feature type="region of interest" description="Disordered" evidence="1">
    <location>
        <begin position="836"/>
        <end position="862"/>
    </location>
</feature>
<dbReference type="OrthoDB" id="596403at2"/>
<dbReference type="CDD" id="cd06503">
    <property type="entry name" value="ATP-synt_Fo_b"/>
    <property type="match status" value="1"/>
</dbReference>
<proteinExistence type="predicted"/>
<dbReference type="GO" id="GO:0090313">
    <property type="term" value="P:regulation of protein targeting to membrane"/>
    <property type="evidence" value="ECO:0007669"/>
    <property type="project" value="TreeGrafter"/>
</dbReference>
<reference evidence="3 4" key="1">
    <citation type="submission" date="2019-08" db="EMBL/GenBank/DDBJ databases">
        <title>Genome of Vicingus serpentipes NCIMB 15042.</title>
        <authorList>
            <person name="Bowman J.P."/>
        </authorList>
    </citation>
    <scope>NUCLEOTIDE SEQUENCE [LARGE SCALE GENOMIC DNA]</scope>
    <source>
        <strain evidence="3 4">NCIMB 15042</strain>
    </source>
</reference>
<evidence type="ECO:0000256" key="2">
    <source>
        <dbReference type="SAM" id="Phobius"/>
    </source>
</evidence>
<evidence type="ECO:0000256" key="1">
    <source>
        <dbReference type="SAM" id="MobiDB-lite"/>
    </source>
</evidence>
<feature type="region of interest" description="Disordered" evidence="1">
    <location>
        <begin position="906"/>
        <end position="938"/>
    </location>
</feature>
<organism evidence="3 4">
    <name type="scientific">Vicingus serpentipes</name>
    <dbReference type="NCBI Taxonomy" id="1926625"/>
    <lineage>
        <taxon>Bacteria</taxon>
        <taxon>Pseudomonadati</taxon>
        <taxon>Bacteroidota</taxon>
        <taxon>Flavobacteriia</taxon>
        <taxon>Flavobacteriales</taxon>
        <taxon>Vicingaceae</taxon>
        <taxon>Vicingus</taxon>
    </lineage>
</organism>
<keyword evidence="4" id="KW-1185">Reference proteome</keyword>
<feature type="transmembrane region" description="Helical" evidence="2">
    <location>
        <begin position="7"/>
        <end position="26"/>
    </location>
</feature>
<dbReference type="EMBL" id="VOOS01000001">
    <property type="protein sequence ID" value="TXB66765.1"/>
    <property type="molecule type" value="Genomic_DNA"/>
</dbReference>
<keyword evidence="2" id="KW-0472">Membrane</keyword>
<sequence length="938" mass="103875">MKKILKIFGYTFLVLILLIIALPFMFKGKIVEMVKEETNAMLNAKVDFGEFDMGLISTFPNFNFEIENVKVEGVDKFEGVMLADIKNLSLKVDLMSVISGDEINIKSIHITEPRIIAMVLADTTANWDIVKATGEVVEEEVTEESASAFKLGLKDVTITNGYVLYKDETMDLFTEIKGLNFNMNGDMTADVTNLNTHTTIDEFNLGMEGIDYMKKAIIVADADLEADLLNSKYTFKENEFKINELILGMDGWLAMPADDIDMELTFGAKKTAFKNILSLVPVVYMTDFASVKTDGKLALDGHAKGTYSETKMPAFGLNLVVEKAMFKYPDLPKSVNNINIDLHVTNPDGDLDHTIVDLKTFHMEMAGNPIDANLYVKTPISDADIKAGLKADFSLASLQDVMPLEGDQLEGDIKSDLSVAGKMSAIEQERYQDFHAEGSFSIANMNYKSDSLPYDVYLNILTLNFSPQFVELAQFDSKIGKTDIQANGRIDNIISYVFSDDEELTGTFNVNSTLLDLNEFMSEEEVASTEESTSVEEEPLAVVEVPKNINFTLKSTFKKVIYDNIEIDDMNGLLTVKNQKVSMDNLDMKLLDGAMIMDGYYETTNPVEPSFKFDMDIKDFDVEKVATTFNSITEMAPIVKNCKGKFGTKLAINGVFNEQMEPNLNTLNGNGNMKTKNMQVVDFKAMNKLADALKNEKLRKIDINDVNISYQIKDGRVYTDPFDVKMGNTKGKMSGSSGIDQTIDYKMALKIPSKDLGVSAAMDKMNAQASGLGLDLKAAETVDVDVLIGGTFTEPKISTSLKGMANSMVDNVKEQIKEKINEEVDKAKDKAIEEAKKQAQNLKDEAKKQADKIRSEGKKAADDIRAKANAEADKLKNKGGNFIEKKANEIAAKKLAEEGEKQAQKVEAEANKKANDVEAKAQQEADKLVADSEAKIKK</sequence>
<dbReference type="GO" id="GO:0005886">
    <property type="term" value="C:plasma membrane"/>
    <property type="evidence" value="ECO:0007669"/>
    <property type="project" value="TreeGrafter"/>
</dbReference>
<keyword evidence="2" id="KW-0812">Transmembrane</keyword>
<name>A0A5C6RXN7_9FLAO</name>
<gene>
    <name evidence="3" type="ORF">FRY74_00860</name>
</gene>